<keyword evidence="2" id="KW-1185">Reference proteome</keyword>
<dbReference type="SUPFAM" id="SSF53335">
    <property type="entry name" value="S-adenosyl-L-methionine-dependent methyltransferases"/>
    <property type="match status" value="1"/>
</dbReference>
<gene>
    <name evidence="1" type="ORF">ALPR1_20438</name>
</gene>
<name>A3HXW9_9BACT</name>
<dbReference type="EMBL" id="AAXU02000001">
    <property type="protein sequence ID" value="EAZ81442.1"/>
    <property type="molecule type" value="Genomic_DNA"/>
</dbReference>
<dbReference type="Gene3D" id="3.40.50.150">
    <property type="entry name" value="Vaccinia Virus protein VP39"/>
    <property type="match status" value="1"/>
</dbReference>
<dbReference type="STRING" id="388413.ALPR1_20438"/>
<dbReference type="HOGENOM" id="CLU_099465_0_0_10"/>
<evidence type="ECO:0000313" key="1">
    <source>
        <dbReference type="EMBL" id="EAZ81442.1"/>
    </source>
</evidence>
<dbReference type="RefSeq" id="WP_008203259.1">
    <property type="nucleotide sequence ID" value="NZ_CM001023.1"/>
</dbReference>
<dbReference type="Proteomes" id="UP000003919">
    <property type="component" value="Unassembled WGS sequence"/>
</dbReference>
<dbReference type="AlphaFoldDB" id="A3HXW9"/>
<dbReference type="eggNOG" id="COG2226">
    <property type="taxonomic scope" value="Bacteria"/>
</dbReference>
<dbReference type="InterPro" id="IPR029063">
    <property type="entry name" value="SAM-dependent_MTases_sf"/>
</dbReference>
<comment type="caution">
    <text evidence="1">The sequence shown here is derived from an EMBL/GenBank/DDBJ whole genome shotgun (WGS) entry which is preliminary data.</text>
</comment>
<protein>
    <submittedName>
        <fullName evidence="1">Uncharacterized protein</fullName>
    </submittedName>
</protein>
<reference evidence="1 2" key="1">
    <citation type="journal article" date="2011" name="J. Bacteriol.">
        <title>Complete genome sequence of Algoriphagus sp. PR1, bacterial prey of a colony-forming choanoflagellate.</title>
        <authorList>
            <person name="Alegado R.A."/>
            <person name="Ferriera S."/>
            <person name="Nusbaum C."/>
            <person name="Young S.K."/>
            <person name="Zeng Q."/>
            <person name="Imamovic A."/>
            <person name="Fairclough S.R."/>
            <person name="King N."/>
        </authorList>
    </citation>
    <scope>NUCLEOTIDE SEQUENCE [LARGE SCALE GENOMIC DNA]</scope>
    <source>
        <strain evidence="1 2">PR1</strain>
    </source>
</reference>
<evidence type="ECO:0000313" key="2">
    <source>
        <dbReference type="Proteomes" id="UP000003919"/>
    </source>
</evidence>
<organism evidence="1 2">
    <name type="scientific">Algoriphagus machipongonensis</name>
    <dbReference type="NCBI Taxonomy" id="388413"/>
    <lineage>
        <taxon>Bacteria</taxon>
        <taxon>Pseudomonadati</taxon>
        <taxon>Bacteroidota</taxon>
        <taxon>Cytophagia</taxon>
        <taxon>Cytophagales</taxon>
        <taxon>Cyclobacteriaceae</taxon>
        <taxon>Algoriphagus</taxon>
    </lineage>
</organism>
<sequence length="200" mass="23458">MKDDYGFIAPYYNRLAKMLFGKKLWEAKNCFVSEVEDKKILIIGGGDGFDYKEVSKNLSGQYWDKSQRMLDLAKENLSESELSFHLGEFTSNEKVLFDEIWLHFVLDTMDDQEISSLINGLSKVIQKSGSIYFADFFKPISIYQKGMHLLMIQFFRVFAGHKRKNIPDYEKIFLQNSWKKSDGKSFMKGWIRSQIWKPVL</sequence>
<accession>A3HXW9</accession>
<proteinExistence type="predicted"/>
<dbReference type="OrthoDB" id="836632at2"/>